<evidence type="ECO:0000313" key="1">
    <source>
        <dbReference type="EMBL" id="KAI7756924.1"/>
    </source>
</evidence>
<name>A0AAD5GXS8_AMBAR</name>
<evidence type="ECO:0000313" key="2">
    <source>
        <dbReference type="Proteomes" id="UP001206925"/>
    </source>
</evidence>
<dbReference type="AlphaFoldDB" id="A0AAD5GXS8"/>
<comment type="caution">
    <text evidence="1">The sequence shown here is derived from an EMBL/GenBank/DDBJ whole genome shotgun (WGS) entry which is preliminary data.</text>
</comment>
<keyword evidence="2" id="KW-1185">Reference proteome</keyword>
<accession>A0AAD5GXS8</accession>
<dbReference type="EMBL" id="JAMZMK010000218">
    <property type="protein sequence ID" value="KAI7756924.1"/>
    <property type="molecule type" value="Genomic_DNA"/>
</dbReference>
<reference evidence="1" key="1">
    <citation type="submission" date="2022-06" db="EMBL/GenBank/DDBJ databases">
        <title>Uncovering the hologenomic basis of an extraordinary plant invasion.</title>
        <authorList>
            <person name="Bieker V.C."/>
            <person name="Martin M.D."/>
            <person name="Gilbert T."/>
            <person name="Hodgins K."/>
            <person name="Battlay P."/>
            <person name="Petersen B."/>
            <person name="Wilson J."/>
        </authorList>
    </citation>
    <scope>NUCLEOTIDE SEQUENCE</scope>
    <source>
        <strain evidence="1">AA19_3_7</strain>
        <tissue evidence="1">Leaf</tissue>
    </source>
</reference>
<dbReference type="Proteomes" id="UP001206925">
    <property type="component" value="Unassembled WGS sequence"/>
</dbReference>
<proteinExistence type="predicted"/>
<organism evidence="1 2">
    <name type="scientific">Ambrosia artemisiifolia</name>
    <name type="common">Common ragweed</name>
    <dbReference type="NCBI Taxonomy" id="4212"/>
    <lineage>
        <taxon>Eukaryota</taxon>
        <taxon>Viridiplantae</taxon>
        <taxon>Streptophyta</taxon>
        <taxon>Embryophyta</taxon>
        <taxon>Tracheophyta</taxon>
        <taxon>Spermatophyta</taxon>
        <taxon>Magnoliopsida</taxon>
        <taxon>eudicotyledons</taxon>
        <taxon>Gunneridae</taxon>
        <taxon>Pentapetalae</taxon>
        <taxon>asterids</taxon>
        <taxon>campanulids</taxon>
        <taxon>Asterales</taxon>
        <taxon>Asteraceae</taxon>
        <taxon>Asteroideae</taxon>
        <taxon>Heliantheae alliance</taxon>
        <taxon>Heliantheae</taxon>
        <taxon>Ambrosia</taxon>
    </lineage>
</organism>
<protein>
    <submittedName>
        <fullName evidence="1">Uncharacterized protein</fullName>
    </submittedName>
</protein>
<sequence>MSILPSSIAILKADCCGSLESIGDLSDYKWLWKVSLTNCDRLIGRERALLSMLEANEAADRFMSVYVNLILEPSNIYVRLVTLQLPHNWYSDFSGFLLVLHVGMGNFKKYKIVIKQEMSTSHSEKFNKDRNRYAYERVGYLPFSSLRHIPWLNPICTQNISFHTIHCAFSVSLVRSTRNISDINEHPIDCSECWDEEYEGRKPFKIVYDSKSSEI</sequence>
<feature type="non-terminal residue" evidence="1">
    <location>
        <position position="1"/>
    </location>
</feature>
<gene>
    <name evidence="1" type="ORF">M8C21_004851</name>
</gene>